<evidence type="ECO:0000256" key="6">
    <source>
        <dbReference type="ARBA" id="ARBA00041184"/>
    </source>
</evidence>
<dbReference type="PANTHER" id="PTHR10920:SF18">
    <property type="entry name" value="RRNA METHYLTRANSFERASE 2, MITOCHONDRIAL"/>
    <property type="match status" value="1"/>
</dbReference>
<evidence type="ECO:0000256" key="3">
    <source>
        <dbReference type="ARBA" id="ARBA00022603"/>
    </source>
</evidence>
<keyword evidence="4" id="KW-0808">Transferase</keyword>
<evidence type="ECO:0000256" key="2">
    <source>
        <dbReference type="ARBA" id="ARBA00022552"/>
    </source>
</evidence>
<evidence type="ECO:0000313" key="10">
    <source>
        <dbReference type="WBParaSite" id="ACRNAN_Path_667.g2505.t1"/>
    </source>
</evidence>
<name>A0A914C9N8_9BILA</name>
<accession>A0A914C9N8</accession>
<evidence type="ECO:0000256" key="1">
    <source>
        <dbReference type="ARBA" id="ARBA00009258"/>
    </source>
</evidence>
<keyword evidence="2" id="KW-0698">rRNA processing</keyword>
<dbReference type="HAMAP" id="MF_01547">
    <property type="entry name" value="RNA_methyltr_E"/>
    <property type="match status" value="1"/>
</dbReference>
<organism evidence="9 10">
    <name type="scientific">Acrobeloides nanus</name>
    <dbReference type="NCBI Taxonomy" id="290746"/>
    <lineage>
        <taxon>Eukaryota</taxon>
        <taxon>Metazoa</taxon>
        <taxon>Ecdysozoa</taxon>
        <taxon>Nematoda</taxon>
        <taxon>Chromadorea</taxon>
        <taxon>Rhabditida</taxon>
        <taxon>Tylenchina</taxon>
        <taxon>Cephalobomorpha</taxon>
        <taxon>Cephaloboidea</taxon>
        <taxon>Cephalobidae</taxon>
        <taxon>Acrobeloides</taxon>
    </lineage>
</organism>
<evidence type="ECO:0000256" key="5">
    <source>
        <dbReference type="ARBA" id="ARBA00022691"/>
    </source>
</evidence>
<dbReference type="InterPro" id="IPR015507">
    <property type="entry name" value="rRNA-MeTfrase_E"/>
</dbReference>
<dbReference type="Proteomes" id="UP000887540">
    <property type="component" value="Unplaced"/>
</dbReference>
<dbReference type="InterPro" id="IPR050082">
    <property type="entry name" value="RNA_methyltr_RlmE"/>
</dbReference>
<keyword evidence="3" id="KW-0489">Methyltransferase</keyword>
<sequence>MIDAYIRRQMNDPYCKLAREHSYRARSAFKLLELNEKFKIFKVGDIVLDVGAAPGSWCQVASQLVNTPENPKLGYILGIDLQTILPLEGVELLSQADITHRTTHIEIRKRLNDRKINVLMSDMAPNASGVHECDHERIIRLCRTVFNLTQGERPILPLAENGKFICKVFDGHHRADFIKELRANFTRVKSFKPNTSRDESTEFYVFCQK</sequence>
<dbReference type="PIRSF" id="PIRSF005461">
    <property type="entry name" value="23S_rRNA_mtase"/>
    <property type="match status" value="1"/>
</dbReference>
<reference evidence="10" key="1">
    <citation type="submission" date="2022-11" db="UniProtKB">
        <authorList>
            <consortium name="WormBaseParasite"/>
        </authorList>
    </citation>
    <scope>IDENTIFICATION</scope>
</reference>
<keyword evidence="5 7" id="KW-0949">S-adenosyl-L-methionine</keyword>
<evidence type="ECO:0000256" key="7">
    <source>
        <dbReference type="PIRSR" id="PIRSR005461-1"/>
    </source>
</evidence>
<dbReference type="PANTHER" id="PTHR10920">
    <property type="entry name" value="RIBOSOMAL RNA METHYLTRANSFERASE"/>
    <property type="match status" value="1"/>
</dbReference>
<keyword evidence="9" id="KW-1185">Reference proteome</keyword>
<evidence type="ECO:0000259" key="8">
    <source>
        <dbReference type="Pfam" id="PF01728"/>
    </source>
</evidence>
<dbReference type="WBParaSite" id="ACRNAN_Path_667.g2505.t1">
    <property type="protein sequence ID" value="ACRNAN_Path_667.g2505.t1"/>
    <property type="gene ID" value="ACRNAN_Path_667.g2505"/>
</dbReference>
<feature type="domain" description="Ribosomal RNA methyltransferase FtsJ" evidence="8">
    <location>
        <begin position="23"/>
        <end position="208"/>
    </location>
</feature>
<dbReference type="AlphaFoldDB" id="A0A914C9N8"/>
<evidence type="ECO:0000256" key="4">
    <source>
        <dbReference type="ARBA" id="ARBA00022679"/>
    </source>
</evidence>
<dbReference type="Pfam" id="PF01728">
    <property type="entry name" value="FtsJ"/>
    <property type="match status" value="1"/>
</dbReference>
<proteinExistence type="inferred from homology"/>
<feature type="active site" description="Proton acceptor" evidence="7">
    <location>
        <position position="167"/>
    </location>
</feature>
<dbReference type="InterPro" id="IPR029063">
    <property type="entry name" value="SAM-dependent_MTases_sf"/>
</dbReference>
<dbReference type="GO" id="GO:0005739">
    <property type="term" value="C:mitochondrion"/>
    <property type="evidence" value="ECO:0007669"/>
    <property type="project" value="TreeGrafter"/>
</dbReference>
<evidence type="ECO:0000313" key="9">
    <source>
        <dbReference type="Proteomes" id="UP000887540"/>
    </source>
</evidence>
<dbReference type="Gene3D" id="3.40.50.150">
    <property type="entry name" value="Vaccinia Virus protein VP39"/>
    <property type="match status" value="1"/>
</dbReference>
<comment type="similarity">
    <text evidence="1">Belongs to the class I-like SAM-binding methyltransferase superfamily. RNA methyltransferase RlmE family.</text>
</comment>
<dbReference type="GO" id="GO:0008650">
    <property type="term" value="F:rRNA (uridine-2'-O-)-methyltransferase activity"/>
    <property type="evidence" value="ECO:0007669"/>
    <property type="project" value="TreeGrafter"/>
</dbReference>
<protein>
    <recommendedName>
        <fullName evidence="6">rRNA methyltransferase 2, mitochondrial</fullName>
    </recommendedName>
</protein>
<dbReference type="SUPFAM" id="SSF53335">
    <property type="entry name" value="S-adenosyl-L-methionine-dependent methyltransferases"/>
    <property type="match status" value="1"/>
</dbReference>
<dbReference type="InterPro" id="IPR002877">
    <property type="entry name" value="RNA_MeTrfase_FtsJ_dom"/>
</dbReference>